<dbReference type="AlphaFoldDB" id="A0A174TIS6"/>
<gene>
    <name evidence="2" type="ORF">ERS852520_02991</name>
</gene>
<evidence type="ECO:0000313" key="2">
    <source>
        <dbReference type="EMBL" id="CUQ07748.1"/>
    </source>
</evidence>
<evidence type="ECO:0000313" key="3">
    <source>
        <dbReference type="Proteomes" id="UP000095564"/>
    </source>
</evidence>
<dbReference type="OrthoDB" id="1633745at2"/>
<name>A0A174TIS6_ANAHA</name>
<keyword evidence="1" id="KW-0175">Coiled coil</keyword>
<dbReference type="EMBL" id="CZAU01000039">
    <property type="protein sequence ID" value="CUQ07748.1"/>
    <property type="molecule type" value="Genomic_DNA"/>
</dbReference>
<proteinExistence type="predicted"/>
<dbReference type="RefSeq" id="WP_055161888.1">
    <property type="nucleotide sequence ID" value="NZ_CZAU01000039.1"/>
</dbReference>
<dbReference type="Proteomes" id="UP000095564">
    <property type="component" value="Unassembled WGS sequence"/>
</dbReference>
<sequence length="200" mass="23309">MSWIGGKFVINDMTEKTLKKAYSSLSSAVRHNADLEEFPYMGTDIMKIKPFHKGKIYGSQEEASKALDESYASWAKEYNVAAAFYDTSAAKETKRIKTLKERLEKEHQKLNDYVKKNDCKNFKAKLITCPKCESKINKKYILRNMCPLCKHDLRSKTVIETTQRYQNNIQKLSDEIHQENLKQKEKLPVRYLVGYCEYIG</sequence>
<accession>A0A174TIS6</accession>
<organism evidence="2 3">
    <name type="scientific">Anaerostipes hadrus</name>
    <dbReference type="NCBI Taxonomy" id="649756"/>
    <lineage>
        <taxon>Bacteria</taxon>
        <taxon>Bacillati</taxon>
        <taxon>Bacillota</taxon>
        <taxon>Clostridia</taxon>
        <taxon>Lachnospirales</taxon>
        <taxon>Lachnospiraceae</taxon>
        <taxon>Anaerostipes</taxon>
    </lineage>
</organism>
<reference evidence="2 3" key="1">
    <citation type="submission" date="2015-09" db="EMBL/GenBank/DDBJ databases">
        <authorList>
            <consortium name="Pathogen Informatics"/>
        </authorList>
    </citation>
    <scope>NUCLEOTIDE SEQUENCE [LARGE SCALE GENOMIC DNA]</scope>
    <source>
        <strain evidence="2 3">2789STDY5834908</strain>
    </source>
</reference>
<feature type="coiled-coil region" evidence="1">
    <location>
        <begin position="89"/>
        <end position="116"/>
    </location>
</feature>
<protein>
    <submittedName>
        <fullName evidence="2">Uncharacterized protein</fullName>
    </submittedName>
</protein>
<evidence type="ECO:0000256" key="1">
    <source>
        <dbReference type="SAM" id="Coils"/>
    </source>
</evidence>